<evidence type="ECO:0000313" key="3">
    <source>
        <dbReference type="Proteomes" id="UP001499843"/>
    </source>
</evidence>
<dbReference type="InterPro" id="IPR043129">
    <property type="entry name" value="ATPase_NBD"/>
</dbReference>
<gene>
    <name evidence="2" type="ORF">GCM10009850_005140</name>
</gene>
<dbReference type="Proteomes" id="UP001499843">
    <property type="component" value="Unassembled WGS sequence"/>
</dbReference>
<dbReference type="EMBL" id="BAAAQX010000001">
    <property type="protein sequence ID" value="GAA2204735.1"/>
    <property type="molecule type" value="Genomic_DNA"/>
</dbReference>
<name>A0ABP5NYR1_9ACTN</name>
<accession>A0ABP5NYR1</accession>
<dbReference type="Pfam" id="PF00480">
    <property type="entry name" value="ROK"/>
    <property type="match status" value="2"/>
</dbReference>
<protein>
    <submittedName>
        <fullName evidence="2">ROK family protein</fullName>
    </submittedName>
</protein>
<organism evidence="2 3">
    <name type="scientific">Nonomuraea monospora</name>
    <dbReference type="NCBI Taxonomy" id="568818"/>
    <lineage>
        <taxon>Bacteria</taxon>
        <taxon>Bacillati</taxon>
        <taxon>Actinomycetota</taxon>
        <taxon>Actinomycetes</taxon>
        <taxon>Streptosporangiales</taxon>
        <taxon>Streptosporangiaceae</taxon>
        <taxon>Nonomuraea</taxon>
    </lineage>
</organism>
<dbReference type="InterPro" id="IPR000600">
    <property type="entry name" value="ROK"/>
</dbReference>
<comment type="caution">
    <text evidence="2">The sequence shown here is derived from an EMBL/GenBank/DDBJ whole genome shotgun (WGS) entry which is preliminary data.</text>
</comment>
<reference evidence="3" key="1">
    <citation type="journal article" date="2019" name="Int. J. Syst. Evol. Microbiol.">
        <title>The Global Catalogue of Microorganisms (GCM) 10K type strain sequencing project: providing services to taxonomists for standard genome sequencing and annotation.</title>
        <authorList>
            <consortium name="The Broad Institute Genomics Platform"/>
            <consortium name="The Broad Institute Genome Sequencing Center for Infectious Disease"/>
            <person name="Wu L."/>
            <person name="Ma J."/>
        </authorList>
    </citation>
    <scope>NUCLEOTIDE SEQUENCE [LARGE SCALE GENOMIC DNA]</scope>
    <source>
        <strain evidence="3">JCM 16114</strain>
    </source>
</reference>
<sequence>MSYVAAIDVGGTTMKGGFVTRDGTIHAFERRPTPRADGPSAVVAAVSAFVADLARPRDGVRPLAVGLAVPGLVTPTHAVFSAAFGWRDVPASAFAADVPVPVALGHDVRSAGEAELAYGGDVRSAGDAGLAYGGDVRSAGDAALAYGDGRRDVLYLPIGTGIAGAVVLSGALYGGAGGWAGQIGHIPVRPGGVACGCGQRGCLAAYASGGALAARCGVDGAEEVLRRFLDGDARAAEVWGEAVEALALALTTYTLLLDPAAVVIGGGVSQAGEALLAPLRAALTGRLAFRRAPEVRASSLGALAGLMGAGLLGWRAVPGASGRS</sequence>
<dbReference type="Gene3D" id="3.30.420.40">
    <property type="match status" value="2"/>
</dbReference>
<keyword evidence="3" id="KW-1185">Reference proteome</keyword>
<dbReference type="PANTHER" id="PTHR18964:SF149">
    <property type="entry name" value="BIFUNCTIONAL UDP-N-ACETYLGLUCOSAMINE 2-EPIMERASE_N-ACETYLMANNOSAMINE KINASE"/>
    <property type="match status" value="1"/>
</dbReference>
<proteinExistence type="inferred from homology"/>
<evidence type="ECO:0000256" key="1">
    <source>
        <dbReference type="ARBA" id="ARBA00006479"/>
    </source>
</evidence>
<dbReference type="PANTHER" id="PTHR18964">
    <property type="entry name" value="ROK (REPRESSOR, ORF, KINASE) FAMILY"/>
    <property type="match status" value="1"/>
</dbReference>
<dbReference type="SUPFAM" id="SSF53067">
    <property type="entry name" value="Actin-like ATPase domain"/>
    <property type="match status" value="1"/>
</dbReference>
<evidence type="ECO:0000313" key="2">
    <source>
        <dbReference type="EMBL" id="GAA2204735.1"/>
    </source>
</evidence>
<comment type="similarity">
    <text evidence="1">Belongs to the ROK (NagC/XylR) family.</text>
</comment>
<dbReference type="RefSeq" id="WP_344470536.1">
    <property type="nucleotide sequence ID" value="NZ_BAAAQX010000001.1"/>
</dbReference>